<evidence type="ECO:0000313" key="3">
    <source>
        <dbReference type="Proteomes" id="UP000836841"/>
    </source>
</evidence>
<evidence type="ECO:0000313" key="2">
    <source>
        <dbReference type="EMBL" id="CAH2064898.1"/>
    </source>
</evidence>
<dbReference type="EMBL" id="OU466861">
    <property type="protein sequence ID" value="CAH2064898.1"/>
    <property type="molecule type" value="Genomic_DNA"/>
</dbReference>
<feature type="compositionally biased region" description="Polar residues" evidence="1">
    <location>
        <begin position="90"/>
        <end position="101"/>
    </location>
</feature>
<accession>A0AAU9SJT4</accession>
<feature type="non-terminal residue" evidence="2">
    <location>
        <position position="331"/>
    </location>
</feature>
<organism evidence="2 3">
    <name type="scientific">Thlaspi arvense</name>
    <name type="common">Field penny-cress</name>
    <dbReference type="NCBI Taxonomy" id="13288"/>
    <lineage>
        <taxon>Eukaryota</taxon>
        <taxon>Viridiplantae</taxon>
        <taxon>Streptophyta</taxon>
        <taxon>Embryophyta</taxon>
        <taxon>Tracheophyta</taxon>
        <taxon>Spermatophyta</taxon>
        <taxon>Magnoliopsida</taxon>
        <taxon>eudicotyledons</taxon>
        <taxon>Gunneridae</taxon>
        <taxon>Pentapetalae</taxon>
        <taxon>rosids</taxon>
        <taxon>malvids</taxon>
        <taxon>Brassicales</taxon>
        <taxon>Brassicaceae</taxon>
        <taxon>Thlaspideae</taxon>
        <taxon>Thlaspi</taxon>
    </lineage>
</organism>
<name>A0AAU9SJT4_THLAR</name>
<protein>
    <submittedName>
        <fullName evidence="2">Uncharacterized protein</fullName>
    </submittedName>
</protein>
<evidence type="ECO:0000256" key="1">
    <source>
        <dbReference type="SAM" id="MobiDB-lite"/>
    </source>
</evidence>
<feature type="region of interest" description="Disordered" evidence="1">
    <location>
        <begin position="147"/>
        <end position="166"/>
    </location>
</feature>
<gene>
    <name evidence="2" type="ORF">TAV2_LOCUS17497</name>
</gene>
<reference evidence="2 3" key="1">
    <citation type="submission" date="2022-03" db="EMBL/GenBank/DDBJ databases">
        <authorList>
            <person name="Nunn A."/>
            <person name="Chopra R."/>
            <person name="Nunn A."/>
            <person name="Contreras Garrido A."/>
        </authorList>
    </citation>
    <scope>NUCLEOTIDE SEQUENCE [LARGE SCALE GENOMIC DNA]</scope>
</reference>
<sequence length="331" mass="36641">THFRGSYQPPPLHGVRNWRIEGSRLDFIVDQSRMSRVVELHEVMSISELKEAVLNEFSPEGSVASMNLFVFFGVDDDCTRKDGQDDNARENNTPASGHINTASSDEVLLSSRSDFLVVSGEGSFSGNAGVFSTPSQGMKRKWLGDGFSNNKPKGTSGPTKFRDAKPTTLSDLDDVEIIDNVQQAEEEFFKHARPVGYDSEFWDPLINDPLGGSDAADIMCPASEGFDAKAASMGMRREYMCFSNDVFDRSVDTYSGVIYPIENAADEDIPPEISKVVLFPPRSRRASGRRKEIRYPSAGEIPVPRVKKLIPNKSTKCFQPGHNRNTCSKPT</sequence>
<dbReference type="Proteomes" id="UP000836841">
    <property type="component" value="Chromosome 5"/>
</dbReference>
<feature type="compositionally biased region" description="Polar residues" evidence="1">
    <location>
        <begin position="147"/>
        <end position="158"/>
    </location>
</feature>
<dbReference type="AlphaFoldDB" id="A0AAU9SJT4"/>
<proteinExistence type="predicted"/>
<keyword evidence="3" id="KW-1185">Reference proteome</keyword>
<feature type="region of interest" description="Disordered" evidence="1">
    <location>
        <begin position="81"/>
        <end position="101"/>
    </location>
</feature>